<keyword evidence="5" id="KW-0408">Iron</keyword>
<sequence>MNIKPSERSLGATIEGVTLSEIDLDGVRLIRAALMKHLVLVFPRQILTSQQLVAVARMFGAVKPHGFLAGMENCPEVLAINKRPGDAQNFGGAWHTDNSYLPAPPMGALLHAQVVPSFGGDTEWSNQYEALMALPESIRIRIDHLWARHESKSVFGALPSVLPEARQQVAIHPLVCLHPETRRATLFHSGACTVGFEGMDDAEATCLGNDLLAVATHPDLTFRHSWRPGDLVFWDNRCTMHRALNDYLGQTRLMHRVSICGTPPLPISL</sequence>
<keyword evidence="4" id="KW-0560">Oxidoreductase</keyword>
<dbReference type="GO" id="GO:0046872">
    <property type="term" value="F:metal ion binding"/>
    <property type="evidence" value="ECO:0007669"/>
    <property type="project" value="UniProtKB-KW"/>
</dbReference>
<dbReference type="GO" id="GO:0005737">
    <property type="term" value="C:cytoplasm"/>
    <property type="evidence" value="ECO:0007669"/>
    <property type="project" value="TreeGrafter"/>
</dbReference>
<evidence type="ECO:0000256" key="4">
    <source>
        <dbReference type="ARBA" id="ARBA00023002"/>
    </source>
</evidence>
<dbReference type="OrthoDB" id="7209371at2"/>
<dbReference type="GO" id="GO:0000908">
    <property type="term" value="F:taurine dioxygenase activity"/>
    <property type="evidence" value="ECO:0007669"/>
    <property type="project" value="TreeGrafter"/>
</dbReference>
<dbReference type="AlphaFoldDB" id="A0A4Y3WDB6"/>
<dbReference type="InterPro" id="IPR042098">
    <property type="entry name" value="TauD-like_sf"/>
</dbReference>
<dbReference type="Pfam" id="PF02668">
    <property type="entry name" value="TauD"/>
    <property type="match status" value="1"/>
</dbReference>
<dbReference type="RefSeq" id="WP_141384233.1">
    <property type="nucleotide sequence ID" value="NZ_BJNF01000071.1"/>
</dbReference>
<accession>A0A4Y3WDB6</accession>
<name>A0A4Y3WDB6_NITWI</name>
<protein>
    <submittedName>
        <fullName evidence="7">Alpha-ketoglutarate-dependent taurine dioxygenase</fullName>
    </submittedName>
</protein>
<dbReference type="Gene3D" id="3.60.130.10">
    <property type="entry name" value="Clavaminate synthase-like"/>
    <property type="match status" value="1"/>
</dbReference>
<dbReference type="InterPro" id="IPR003819">
    <property type="entry name" value="TauD/TfdA-like"/>
</dbReference>
<proteinExistence type="inferred from homology"/>
<organism evidence="7 8">
    <name type="scientific">Nitrobacter winogradskyi</name>
    <name type="common">Nitrobacter agilis</name>
    <dbReference type="NCBI Taxonomy" id="913"/>
    <lineage>
        <taxon>Bacteria</taxon>
        <taxon>Pseudomonadati</taxon>
        <taxon>Pseudomonadota</taxon>
        <taxon>Alphaproteobacteria</taxon>
        <taxon>Hyphomicrobiales</taxon>
        <taxon>Nitrobacteraceae</taxon>
        <taxon>Nitrobacter</taxon>
    </lineage>
</organism>
<dbReference type="GO" id="GO:0006790">
    <property type="term" value="P:sulfur compound metabolic process"/>
    <property type="evidence" value="ECO:0007669"/>
    <property type="project" value="TreeGrafter"/>
</dbReference>
<feature type="domain" description="TauD/TfdA-like" evidence="6">
    <location>
        <begin position="3"/>
        <end position="257"/>
    </location>
</feature>
<dbReference type="Proteomes" id="UP000318825">
    <property type="component" value="Unassembled WGS sequence"/>
</dbReference>
<dbReference type="PANTHER" id="PTHR30468">
    <property type="entry name" value="ALPHA-KETOGLUTARATE-DEPENDENT SULFONATE DIOXYGENASE"/>
    <property type="match status" value="1"/>
</dbReference>
<comment type="caution">
    <text evidence="7">The sequence shown here is derived from an EMBL/GenBank/DDBJ whole genome shotgun (WGS) entry which is preliminary data.</text>
</comment>
<dbReference type="PANTHER" id="PTHR30468:SF1">
    <property type="entry name" value="ALPHA-KETOGLUTARATE-DEPENDENT SULFONATE DIOXYGENASE"/>
    <property type="match status" value="1"/>
</dbReference>
<evidence type="ECO:0000256" key="5">
    <source>
        <dbReference type="ARBA" id="ARBA00023004"/>
    </source>
</evidence>
<evidence type="ECO:0000313" key="7">
    <source>
        <dbReference type="EMBL" id="GEC16625.1"/>
    </source>
</evidence>
<comment type="similarity">
    <text evidence="1">Belongs to the TfdA dioxygenase family.</text>
</comment>
<evidence type="ECO:0000256" key="2">
    <source>
        <dbReference type="ARBA" id="ARBA00022723"/>
    </source>
</evidence>
<evidence type="ECO:0000256" key="3">
    <source>
        <dbReference type="ARBA" id="ARBA00022964"/>
    </source>
</evidence>
<keyword evidence="3 7" id="KW-0223">Dioxygenase</keyword>
<gene>
    <name evidence="7" type="primary">tauD</name>
    <name evidence="7" type="ORF">NWI01_25170</name>
</gene>
<dbReference type="InterPro" id="IPR051323">
    <property type="entry name" value="AtsK-like"/>
</dbReference>
<dbReference type="SUPFAM" id="SSF51197">
    <property type="entry name" value="Clavaminate synthase-like"/>
    <property type="match status" value="1"/>
</dbReference>
<keyword evidence="2" id="KW-0479">Metal-binding</keyword>
<dbReference type="EMBL" id="BJNF01000071">
    <property type="protein sequence ID" value="GEC16625.1"/>
    <property type="molecule type" value="Genomic_DNA"/>
</dbReference>
<evidence type="ECO:0000313" key="8">
    <source>
        <dbReference type="Proteomes" id="UP000318825"/>
    </source>
</evidence>
<reference evidence="7 8" key="1">
    <citation type="submission" date="2019-06" db="EMBL/GenBank/DDBJ databases">
        <title>Whole genome shotgun sequence of Nitrobacter winogradskyi NBRC 14297.</title>
        <authorList>
            <person name="Hosoyama A."/>
            <person name="Uohara A."/>
            <person name="Ohji S."/>
            <person name="Ichikawa N."/>
        </authorList>
    </citation>
    <scope>NUCLEOTIDE SEQUENCE [LARGE SCALE GENOMIC DNA]</scope>
    <source>
        <strain evidence="7 8">NBRC 14297</strain>
    </source>
</reference>
<evidence type="ECO:0000256" key="1">
    <source>
        <dbReference type="ARBA" id="ARBA00005896"/>
    </source>
</evidence>
<evidence type="ECO:0000259" key="6">
    <source>
        <dbReference type="Pfam" id="PF02668"/>
    </source>
</evidence>